<dbReference type="InterPro" id="IPR016181">
    <property type="entry name" value="Acyl_CoA_acyltransferase"/>
</dbReference>
<keyword evidence="2" id="KW-0012">Acyltransferase</keyword>
<evidence type="ECO:0000256" key="1">
    <source>
        <dbReference type="ARBA" id="ARBA00022679"/>
    </source>
</evidence>
<dbReference type="PANTHER" id="PTHR43072">
    <property type="entry name" value="N-ACETYLTRANSFERASE"/>
    <property type="match status" value="1"/>
</dbReference>
<dbReference type="FunCoup" id="Q01XP2">
    <property type="interactions" value="42"/>
</dbReference>
<accession>Q01XP2</accession>
<dbReference type="InterPro" id="IPR000182">
    <property type="entry name" value="GNAT_dom"/>
</dbReference>
<dbReference type="GO" id="GO:0016747">
    <property type="term" value="F:acyltransferase activity, transferring groups other than amino-acyl groups"/>
    <property type="evidence" value="ECO:0007669"/>
    <property type="project" value="InterPro"/>
</dbReference>
<feature type="domain" description="N-acetyltransferase" evidence="3">
    <location>
        <begin position="3"/>
        <end position="159"/>
    </location>
</feature>
<dbReference type="STRING" id="234267.Acid_4614"/>
<reference evidence="4" key="1">
    <citation type="submission" date="2006-10" db="EMBL/GenBank/DDBJ databases">
        <title>Complete sequence of Solibacter usitatus Ellin6076.</title>
        <authorList>
            <consortium name="US DOE Joint Genome Institute"/>
            <person name="Copeland A."/>
            <person name="Lucas S."/>
            <person name="Lapidus A."/>
            <person name="Barry K."/>
            <person name="Detter J.C."/>
            <person name="Glavina del Rio T."/>
            <person name="Hammon N."/>
            <person name="Israni S."/>
            <person name="Dalin E."/>
            <person name="Tice H."/>
            <person name="Pitluck S."/>
            <person name="Thompson L.S."/>
            <person name="Brettin T."/>
            <person name="Bruce D."/>
            <person name="Han C."/>
            <person name="Tapia R."/>
            <person name="Gilna P."/>
            <person name="Schmutz J."/>
            <person name="Larimer F."/>
            <person name="Land M."/>
            <person name="Hauser L."/>
            <person name="Kyrpides N."/>
            <person name="Mikhailova N."/>
            <person name="Janssen P.H."/>
            <person name="Kuske C.R."/>
            <person name="Richardson P."/>
        </authorList>
    </citation>
    <scope>NUCLEOTIDE SEQUENCE</scope>
    <source>
        <strain evidence="4">Ellin6076</strain>
    </source>
</reference>
<dbReference type="OrthoDB" id="9798006at2"/>
<dbReference type="HOGENOM" id="CLU_013985_4_5_0"/>
<dbReference type="AlphaFoldDB" id="Q01XP2"/>
<name>Q01XP2_SOLUE</name>
<dbReference type="eggNOG" id="COG1247">
    <property type="taxonomic scope" value="Bacteria"/>
</dbReference>
<keyword evidence="1 4" id="KW-0808">Transferase</keyword>
<dbReference type="Gene3D" id="3.40.630.30">
    <property type="match status" value="1"/>
</dbReference>
<sequence length="161" mass="17730">MEFTIRTLLPPDWPAVRAIYLEGIATGNATFETVAPEWERWDAAHLPHCRLVAAAETILGFAALSPVSARRVYAGVAEVSVYVAAQSRGAGVGKALLRELIRESETAGIWTLQAGIFPENEASLRLHQSAGFRIVGTRERIGRLAGHWRDVVLLERRQPHP</sequence>
<protein>
    <submittedName>
        <fullName evidence="4">GCN5-related N-acetyltransferase</fullName>
    </submittedName>
</protein>
<dbReference type="PROSITE" id="PS51186">
    <property type="entry name" value="GNAT"/>
    <property type="match status" value="1"/>
</dbReference>
<dbReference type="InParanoid" id="Q01XP2"/>
<dbReference type="KEGG" id="sus:Acid_4614"/>
<proteinExistence type="predicted"/>
<evidence type="ECO:0000259" key="3">
    <source>
        <dbReference type="PROSITE" id="PS51186"/>
    </source>
</evidence>
<dbReference type="EMBL" id="CP000473">
    <property type="protein sequence ID" value="ABJ85573.1"/>
    <property type="molecule type" value="Genomic_DNA"/>
</dbReference>
<dbReference type="PANTHER" id="PTHR43072:SF23">
    <property type="entry name" value="UPF0039 PROTEIN C11D3.02C"/>
    <property type="match status" value="1"/>
</dbReference>
<dbReference type="SUPFAM" id="SSF55729">
    <property type="entry name" value="Acyl-CoA N-acyltransferases (Nat)"/>
    <property type="match status" value="1"/>
</dbReference>
<dbReference type="Pfam" id="PF00583">
    <property type="entry name" value="Acetyltransf_1"/>
    <property type="match status" value="1"/>
</dbReference>
<organism evidence="4">
    <name type="scientific">Solibacter usitatus (strain Ellin6076)</name>
    <dbReference type="NCBI Taxonomy" id="234267"/>
    <lineage>
        <taxon>Bacteria</taxon>
        <taxon>Pseudomonadati</taxon>
        <taxon>Acidobacteriota</taxon>
        <taxon>Terriglobia</taxon>
        <taxon>Bryobacterales</taxon>
        <taxon>Solibacteraceae</taxon>
        <taxon>Candidatus Solibacter</taxon>
    </lineage>
</organism>
<evidence type="ECO:0000256" key="2">
    <source>
        <dbReference type="ARBA" id="ARBA00023315"/>
    </source>
</evidence>
<dbReference type="CDD" id="cd04301">
    <property type="entry name" value="NAT_SF"/>
    <property type="match status" value="1"/>
</dbReference>
<evidence type="ECO:0000313" key="4">
    <source>
        <dbReference type="EMBL" id="ABJ85573.1"/>
    </source>
</evidence>
<gene>
    <name evidence="4" type="ordered locus">Acid_4614</name>
</gene>